<proteinExistence type="predicted"/>
<gene>
    <name evidence="1" type="ORF">SAMN05216276_101796</name>
</gene>
<dbReference type="EMBL" id="FZOD01000017">
    <property type="protein sequence ID" value="SNS83746.1"/>
    <property type="molecule type" value="Genomic_DNA"/>
</dbReference>
<name>A0A239HR26_9ACTN</name>
<organism evidence="1 2">
    <name type="scientific">Streptosporangium subroseum</name>
    <dbReference type="NCBI Taxonomy" id="106412"/>
    <lineage>
        <taxon>Bacteria</taxon>
        <taxon>Bacillati</taxon>
        <taxon>Actinomycetota</taxon>
        <taxon>Actinomycetes</taxon>
        <taxon>Streptosporangiales</taxon>
        <taxon>Streptosporangiaceae</taxon>
        <taxon>Streptosporangium</taxon>
    </lineage>
</organism>
<dbReference type="AlphaFoldDB" id="A0A239HR26"/>
<evidence type="ECO:0000313" key="2">
    <source>
        <dbReference type="Proteomes" id="UP000198282"/>
    </source>
</evidence>
<reference evidence="1 2" key="1">
    <citation type="submission" date="2017-06" db="EMBL/GenBank/DDBJ databases">
        <authorList>
            <person name="Kim H.J."/>
            <person name="Triplett B.A."/>
        </authorList>
    </citation>
    <scope>NUCLEOTIDE SEQUENCE [LARGE SCALE GENOMIC DNA]</scope>
    <source>
        <strain evidence="1 2">CGMCC 4.2132</strain>
    </source>
</reference>
<sequence>MSVKVRAVGAGRFTRPFNALTIMKNTEYVHGLDGAAGLVEAANPVTQAPENAEVGSVVLRRRG</sequence>
<dbReference type="Proteomes" id="UP000198282">
    <property type="component" value="Unassembled WGS sequence"/>
</dbReference>
<evidence type="ECO:0000313" key="1">
    <source>
        <dbReference type="EMBL" id="SNS83746.1"/>
    </source>
</evidence>
<protein>
    <submittedName>
        <fullName evidence="1">Uncharacterized protein</fullName>
    </submittedName>
</protein>
<keyword evidence="2" id="KW-1185">Reference proteome</keyword>
<accession>A0A239HR26</accession>